<name>A0A0A9VQS3_LYGHE</name>
<organism evidence="1">
    <name type="scientific">Lygus hesperus</name>
    <name type="common">Western plant bug</name>
    <dbReference type="NCBI Taxonomy" id="30085"/>
    <lineage>
        <taxon>Eukaryota</taxon>
        <taxon>Metazoa</taxon>
        <taxon>Ecdysozoa</taxon>
        <taxon>Arthropoda</taxon>
        <taxon>Hexapoda</taxon>
        <taxon>Insecta</taxon>
        <taxon>Pterygota</taxon>
        <taxon>Neoptera</taxon>
        <taxon>Paraneoptera</taxon>
        <taxon>Hemiptera</taxon>
        <taxon>Heteroptera</taxon>
        <taxon>Panheteroptera</taxon>
        <taxon>Cimicomorpha</taxon>
        <taxon>Miridae</taxon>
        <taxon>Mirini</taxon>
        <taxon>Lygus</taxon>
    </lineage>
</organism>
<dbReference type="EMBL" id="GBHO01044817">
    <property type="protein sequence ID" value="JAF98786.1"/>
    <property type="molecule type" value="Transcribed_RNA"/>
</dbReference>
<evidence type="ECO:0000313" key="1">
    <source>
        <dbReference type="EMBL" id="JAF98786.1"/>
    </source>
</evidence>
<dbReference type="AlphaFoldDB" id="A0A0A9VQS3"/>
<protein>
    <submittedName>
        <fullName evidence="1">Putative starch degradation products transport system permease protein AmyD</fullName>
    </submittedName>
</protein>
<reference evidence="1" key="2">
    <citation type="submission" date="2014-07" db="EMBL/GenBank/DDBJ databases">
        <authorList>
            <person name="Hull J."/>
        </authorList>
    </citation>
    <scope>NUCLEOTIDE SEQUENCE</scope>
</reference>
<accession>A0A0A9VQS3</accession>
<reference evidence="1" key="1">
    <citation type="journal article" date="2014" name="PLoS ONE">
        <title>Transcriptome-Based Identification of ABC Transporters in the Western Tarnished Plant Bug Lygus hesperus.</title>
        <authorList>
            <person name="Hull J.J."/>
            <person name="Chaney K."/>
            <person name="Geib S.M."/>
            <person name="Fabrick J.A."/>
            <person name="Brent C.S."/>
            <person name="Walsh D."/>
            <person name="Lavine L.C."/>
        </authorList>
    </citation>
    <scope>NUCLEOTIDE SEQUENCE</scope>
</reference>
<proteinExistence type="predicted"/>
<sequence length="156" mass="17360">MNALNLKITGDTKKKGRKREAKEDLSSFYTQHESCRNILDSLTAASSMESQISTIKSIIVSSIESENTTEASDVITLSLDLILQLNSKSPLRAAILRHFLSVGDPVKGLIGDHLLKFIENKSFTDNFATDSIAQYLTFLMTWLENSTETPFSLEKV</sequence>
<gene>
    <name evidence="1" type="primary">amyD</name>
    <name evidence="1" type="ORF">CM83_98578</name>
</gene>
<feature type="non-terminal residue" evidence="1">
    <location>
        <position position="156"/>
    </location>
</feature>